<feature type="region of interest" description="Disordered" evidence="1">
    <location>
        <begin position="1"/>
        <end position="31"/>
    </location>
</feature>
<dbReference type="OrthoDB" id="6140945at2759"/>
<comment type="caution">
    <text evidence="2">The sequence shown here is derived from an EMBL/GenBank/DDBJ whole genome shotgun (WGS) entry which is preliminary data.</text>
</comment>
<protein>
    <submittedName>
        <fullName evidence="2">Uncharacterized protein</fullName>
    </submittedName>
</protein>
<evidence type="ECO:0000313" key="2">
    <source>
        <dbReference type="EMBL" id="ROL54755.1"/>
    </source>
</evidence>
<accession>A0A3N0Z8H1</accession>
<reference evidence="2 3" key="1">
    <citation type="submission" date="2018-10" db="EMBL/GenBank/DDBJ databases">
        <title>Genome assembly for a Yunnan-Guizhou Plateau 3E fish, Anabarilius grahami (Regan), and its evolutionary and genetic applications.</title>
        <authorList>
            <person name="Jiang W."/>
        </authorList>
    </citation>
    <scope>NUCLEOTIDE SEQUENCE [LARGE SCALE GENOMIC DNA]</scope>
    <source>
        <strain evidence="2">AG-KIZ</strain>
        <tissue evidence="2">Muscle</tissue>
    </source>
</reference>
<name>A0A3N0Z8H1_ANAGA</name>
<dbReference type="EMBL" id="RJVU01005799">
    <property type="protein sequence ID" value="ROL54755.1"/>
    <property type="molecule type" value="Genomic_DNA"/>
</dbReference>
<sequence>MSDEPTSPQLEPTSSVENTPSPSALTPESITLPQLRGDVSTPRKLKMRRRLEFMAKSRSEMKQKHAMEMKLLRKQLRQHKSVKYLNQCLKRKDEIIQRKKSTIRILRHELKTTKWATELEETKFKLARLIKKHRRLKQSNKNRRLTTIKAQQDPISVLTRDTDFFGDTLDKCDSTLARLLEFPSDKDSFVSMMSVCLSATTAVIERQYKRYLELVVTDELRKETETARPHNIDSEEIMGMFSAAKHRAPNATLCFLSSRMRAQKNHLVEYLDELEYPKKEKIIYWAVGMARKKRQINRQSHVEMRRELSRRAALKCQKKDQKERKAIENKLKVLDVSLIESEFPELEENSISAVTDILSGALVGRNICHVWFNSDSGEKTVYSGHVEKLKKKKKATYVIAYWGENESYDDAVDFEVSVYELAADFICQDLTLS</sequence>
<evidence type="ECO:0000313" key="3">
    <source>
        <dbReference type="Proteomes" id="UP000281406"/>
    </source>
</evidence>
<evidence type="ECO:0000256" key="1">
    <source>
        <dbReference type="SAM" id="MobiDB-lite"/>
    </source>
</evidence>
<organism evidence="2 3">
    <name type="scientific">Anabarilius grahami</name>
    <name type="common">Kanglang fish</name>
    <name type="synonym">Barilius grahami</name>
    <dbReference type="NCBI Taxonomy" id="495550"/>
    <lineage>
        <taxon>Eukaryota</taxon>
        <taxon>Metazoa</taxon>
        <taxon>Chordata</taxon>
        <taxon>Craniata</taxon>
        <taxon>Vertebrata</taxon>
        <taxon>Euteleostomi</taxon>
        <taxon>Actinopterygii</taxon>
        <taxon>Neopterygii</taxon>
        <taxon>Teleostei</taxon>
        <taxon>Ostariophysi</taxon>
        <taxon>Cypriniformes</taxon>
        <taxon>Xenocyprididae</taxon>
        <taxon>Xenocypridinae</taxon>
        <taxon>Xenocypridinae incertae sedis</taxon>
        <taxon>Anabarilius</taxon>
    </lineage>
</organism>
<gene>
    <name evidence="2" type="ORF">DPX16_3908</name>
</gene>
<dbReference type="Proteomes" id="UP000281406">
    <property type="component" value="Unassembled WGS sequence"/>
</dbReference>
<keyword evidence="3" id="KW-1185">Reference proteome</keyword>
<proteinExistence type="predicted"/>
<dbReference type="AlphaFoldDB" id="A0A3N0Z8H1"/>